<evidence type="ECO:0000256" key="2">
    <source>
        <dbReference type="SAM" id="MobiDB-lite"/>
    </source>
</evidence>
<accession>A0A7R8AH37</accession>
<dbReference type="Proteomes" id="UP000654913">
    <property type="component" value="Chromosome 1"/>
</dbReference>
<dbReference type="PROSITE" id="PS00028">
    <property type="entry name" value="ZINC_FINGER_C2H2_1"/>
    <property type="match status" value="1"/>
</dbReference>
<keyword evidence="1" id="KW-0863">Zinc-finger</keyword>
<feature type="region of interest" description="Disordered" evidence="2">
    <location>
        <begin position="81"/>
        <end position="100"/>
    </location>
</feature>
<sequence>MDSTWAFPPSYQYGDNNKALQALAEDWPSSSAKSLTTSRLSFIDFQSYEQYPDAPAEFFRSDLVTSIPHTETLIPPLQAASADPTQDANANRCSPIHGNATLQLNPPSASDVPIAVQKALPSSSRRGVSRTKLRLHCRWSGCAYNGTFGRKADLMRHIDNTHVDPRAHRCLCCGSLFNRKDNLDEHLLRVHAQN</sequence>
<feature type="domain" description="C2H2-type" evidence="3">
    <location>
        <begin position="168"/>
        <end position="194"/>
    </location>
</feature>
<keyword evidence="1" id="KW-0479">Metal-binding</keyword>
<dbReference type="InterPro" id="IPR013087">
    <property type="entry name" value="Znf_C2H2_type"/>
</dbReference>
<keyword evidence="5" id="KW-1185">Reference proteome</keyword>
<keyword evidence="1" id="KW-0862">Zinc</keyword>
<dbReference type="RefSeq" id="XP_041550805.1">
    <property type="nucleotide sequence ID" value="XM_041697529.1"/>
</dbReference>
<evidence type="ECO:0000313" key="4">
    <source>
        <dbReference type="EMBL" id="BCS18611.1"/>
    </source>
</evidence>
<feature type="compositionally biased region" description="Polar residues" evidence="2">
    <location>
        <begin position="83"/>
        <end position="92"/>
    </location>
</feature>
<dbReference type="PROSITE" id="PS50157">
    <property type="entry name" value="ZINC_FINGER_C2H2_2"/>
    <property type="match status" value="1"/>
</dbReference>
<reference evidence="4" key="1">
    <citation type="submission" date="2021-01" db="EMBL/GenBank/DDBJ databases">
        <authorList>
            <consortium name="Aspergillus puulaauensis MK2 genome sequencing consortium"/>
            <person name="Kazuki M."/>
            <person name="Futagami T."/>
        </authorList>
    </citation>
    <scope>NUCLEOTIDE SEQUENCE</scope>
    <source>
        <strain evidence="4">MK2</strain>
    </source>
</reference>
<dbReference type="OrthoDB" id="654211at2759"/>
<organism evidence="4 5">
    <name type="scientific">Aspergillus puulaauensis</name>
    <dbReference type="NCBI Taxonomy" id="1220207"/>
    <lineage>
        <taxon>Eukaryota</taxon>
        <taxon>Fungi</taxon>
        <taxon>Dikarya</taxon>
        <taxon>Ascomycota</taxon>
        <taxon>Pezizomycotina</taxon>
        <taxon>Eurotiomycetes</taxon>
        <taxon>Eurotiomycetidae</taxon>
        <taxon>Eurotiales</taxon>
        <taxon>Aspergillaceae</taxon>
        <taxon>Aspergillus</taxon>
    </lineage>
</organism>
<evidence type="ECO:0000259" key="3">
    <source>
        <dbReference type="PROSITE" id="PS50157"/>
    </source>
</evidence>
<gene>
    <name evidence="4" type="ORF">APUU_11439S</name>
</gene>
<dbReference type="AlphaFoldDB" id="A0A7R8AH37"/>
<dbReference type="EMBL" id="AP024443">
    <property type="protein sequence ID" value="BCS18611.1"/>
    <property type="molecule type" value="Genomic_DNA"/>
</dbReference>
<evidence type="ECO:0000256" key="1">
    <source>
        <dbReference type="PROSITE-ProRule" id="PRU00042"/>
    </source>
</evidence>
<dbReference type="SMART" id="SM00355">
    <property type="entry name" value="ZnF_C2H2"/>
    <property type="match status" value="2"/>
</dbReference>
<dbReference type="Gene3D" id="3.30.160.60">
    <property type="entry name" value="Classic Zinc Finger"/>
    <property type="match status" value="1"/>
</dbReference>
<reference evidence="4" key="2">
    <citation type="submission" date="2021-02" db="EMBL/GenBank/DDBJ databases">
        <title>Aspergillus puulaauensis MK2 genome sequence.</title>
        <authorList>
            <person name="Futagami T."/>
            <person name="Mori K."/>
            <person name="Kadooka C."/>
            <person name="Tanaka T."/>
        </authorList>
    </citation>
    <scope>NUCLEOTIDE SEQUENCE</scope>
    <source>
        <strain evidence="4">MK2</strain>
    </source>
</reference>
<protein>
    <recommendedName>
        <fullName evidence="3">C2H2-type domain-containing protein</fullName>
    </recommendedName>
</protein>
<name>A0A7R8AH37_9EURO</name>
<proteinExistence type="predicted"/>
<dbReference type="KEGG" id="apuu:APUU_11439S"/>
<dbReference type="GO" id="GO:0008270">
    <property type="term" value="F:zinc ion binding"/>
    <property type="evidence" value="ECO:0007669"/>
    <property type="project" value="UniProtKB-KW"/>
</dbReference>
<evidence type="ECO:0000313" key="5">
    <source>
        <dbReference type="Proteomes" id="UP000654913"/>
    </source>
</evidence>
<dbReference type="GeneID" id="64968616"/>